<organism evidence="1 2">
    <name type="scientific">Spirosoma endbachense</name>
    <dbReference type="NCBI Taxonomy" id="2666025"/>
    <lineage>
        <taxon>Bacteria</taxon>
        <taxon>Pseudomonadati</taxon>
        <taxon>Bacteroidota</taxon>
        <taxon>Cytophagia</taxon>
        <taxon>Cytophagales</taxon>
        <taxon>Cytophagaceae</taxon>
        <taxon>Spirosoma</taxon>
    </lineage>
</organism>
<evidence type="ECO:0000313" key="1">
    <source>
        <dbReference type="EMBL" id="QHW01043.1"/>
    </source>
</evidence>
<dbReference type="EMBL" id="CP045997">
    <property type="protein sequence ID" value="QHW01043.1"/>
    <property type="molecule type" value="Genomic_DNA"/>
</dbReference>
<name>A0A6P1W9H1_9BACT</name>
<sequence>MYEDLISNLTLNDKPDNGAFSRLADRYSTVLSSDYLAFIRLHNGANGLVGDNYLSIWPIADVLEVTELHQINDDPYKQFVIIGSTGYFHYGVRDRVFYELDMIDDSYSREMGGNFVDFLRALKAQ</sequence>
<dbReference type="KEGG" id="senf:GJR95_41100"/>
<accession>A0A6P1W9H1</accession>
<dbReference type="SUPFAM" id="SSF160631">
    <property type="entry name" value="SMI1/KNR4-like"/>
    <property type="match status" value="1"/>
</dbReference>
<keyword evidence="2" id="KW-1185">Reference proteome</keyword>
<reference evidence="1 2" key="1">
    <citation type="submission" date="2019-11" db="EMBL/GenBank/DDBJ databases">
        <title>Spirosoma endbachense sp. nov., isolated from a natural salt meadow.</title>
        <authorList>
            <person name="Rojas J."/>
            <person name="Ambika Manirajan B."/>
            <person name="Ratering S."/>
            <person name="Suarez C."/>
            <person name="Geissler-Plaum R."/>
            <person name="Schnell S."/>
        </authorList>
    </citation>
    <scope>NUCLEOTIDE SEQUENCE [LARGE SCALE GENOMIC DNA]</scope>
    <source>
        <strain evidence="1 2">I-24</strain>
    </source>
</reference>
<gene>
    <name evidence="1" type="ORF">GJR95_41100</name>
</gene>
<dbReference type="Gene3D" id="3.40.1580.10">
    <property type="entry name" value="SMI1/KNR4-like"/>
    <property type="match status" value="1"/>
</dbReference>
<protein>
    <recommendedName>
        <fullName evidence="3">SMI1/KNR4 family protein</fullName>
    </recommendedName>
</protein>
<dbReference type="AlphaFoldDB" id="A0A6P1W9H1"/>
<dbReference type="Proteomes" id="UP000464577">
    <property type="component" value="Chromosome"/>
</dbReference>
<evidence type="ECO:0008006" key="3">
    <source>
        <dbReference type="Google" id="ProtNLM"/>
    </source>
</evidence>
<dbReference type="InterPro" id="IPR037883">
    <property type="entry name" value="Knr4/Smi1-like_sf"/>
</dbReference>
<dbReference type="RefSeq" id="WP_162391436.1">
    <property type="nucleotide sequence ID" value="NZ_CP045997.1"/>
</dbReference>
<proteinExistence type="predicted"/>
<evidence type="ECO:0000313" key="2">
    <source>
        <dbReference type="Proteomes" id="UP000464577"/>
    </source>
</evidence>